<dbReference type="RefSeq" id="YP_010111556.1">
    <property type="nucleotide sequence ID" value="NC_055882.1"/>
</dbReference>
<organism evidence="3 4">
    <name type="scientific">uncultured phage cr116_1</name>
    <dbReference type="NCBI Taxonomy" id="2772073"/>
    <lineage>
        <taxon>Viruses</taxon>
        <taxon>Duplodnaviria</taxon>
        <taxon>Heunggongvirae</taxon>
        <taxon>Uroviricota</taxon>
        <taxon>Caudoviricetes</taxon>
        <taxon>Crassvirales</taxon>
        <taxon>Steigviridae</taxon>
        <taxon>Asinivirinae</taxon>
        <taxon>Pamirivirus</taxon>
        <taxon>Pamirivirus faecium</taxon>
    </lineage>
</organism>
<sequence>MDKIKFTHKNRLLTVPKHLYSGVDEVGSSNFLKKALDKAGGTMGVASAAAGAVGGLVGNAISGGLSSGAGNAISGVGNTLGAIPVLGGFAKGALNIVGGGVNALFGMKTNQAELNRVNKGISALNDSATAAAGATSFDDESLMGPDAINFNVNAYKGGLFSKGKARRKNAALQAELKDAYNYANRTSDNTIGNIADTQLDNVLATSAAFGGELNTNGADFPTGLMFIDEGGTHESNPYEGVPMGIAPDGKPNLVEEGETIFNDYVFSRRLLVPKTIRNKYKLGDKLTFAEASKKLAKVSEERPNDPISQETLHEIMSDLATVQEEVRQKKQARQEGVQYAHGGKMGMLFDGDGTYNQFLDNYGRNPYEINGGQTPNWTIAPNDSELLDIAKEGIGGFSYTPYNYVPGYNGGWFDNNGNYTKAYLDKVNSMSIADINNAFNEQYKYYINKANKNTDRWKAIDAFYAANPQYKVASTNLTDAALPEIRKLATDGNPGFMHQFFNDAATPLKRANRYFLRGTDAQGNPTVTPMEITPWEGLNEKGQSFSEAFPTYNFKGKQERPKEGDTIYTDYYYDKSKPKDESEDEQEIKKDYEGFRYAPAIGLGMAALSDALGITNKPDYTEAAQIEAATKGSSYMPISWNPIGNKLTYKPLDRDYATNKLRAEAGATRRTLTNLSGGNRGSAMAGILAADYNAQDRLGNLFRQAEEYNLAQRQQVEDFNRATNQTNSQGKLQADMANQQAYANARDYALRGTMAAAEMRQKARMAAEAAKSANLSGFLSALGDIGYENKGMNMIRALYASDAIGHMHRKIAEGFNLIKPQSKNKNSKKEKSKSLTGR</sequence>
<dbReference type="EMBL" id="MT774389">
    <property type="protein sequence ID" value="QOR59398.1"/>
    <property type="molecule type" value="Genomic_DNA"/>
</dbReference>
<name>A0A7M1RYG1_9CAUD</name>
<evidence type="ECO:0000259" key="2">
    <source>
        <dbReference type="Pfam" id="PF25725"/>
    </source>
</evidence>
<proteinExistence type="predicted"/>
<feature type="region of interest" description="Disordered" evidence="1">
    <location>
        <begin position="816"/>
        <end position="838"/>
    </location>
</feature>
<feature type="domain" description="Cargo protein 1 compact" evidence="2">
    <location>
        <begin position="208"/>
        <end position="340"/>
    </location>
</feature>
<keyword evidence="4" id="KW-1185">Reference proteome</keyword>
<dbReference type="Pfam" id="PF25725">
    <property type="entry name" value="crAss_CARG1"/>
    <property type="match status" value="1"/>
</dbReference>
<protein>
    <recommendedName>
        <fullName evidence="2">Cargo protein 1 compact domain-containing protein</fullName>
    </recommendedName>
</protein>
<evidence type="ECO:0000256" key="1">
    <source>
        <dbReference type="SAM" id="MobiDB-lite"/>
    </source>
</evidence>
<dbReference type="InterPro" id="IPR058049">
    <property type="entry name" value="crAss_CARG1"/>
</dbReference>
<reference evidence="3 4" key="1">
    <citation type="submission" date="2020-07" db="EMBL/GenBank/DDBJ databases">
        <title>Taxonomic proposal: Crassvirales, a new order of highly abundant and diverse bacterial viruses.</title>
        <authorList>
            <person name="Shkoporov A.N."/>
            <person name="Stockdale S.R."/>
            <person name="Guerin E."/>
            <person name="Ross R.P."/>
            <person name="Hill C."/>
        </authorList>
    </citation>
    <scope>NUCLEOTIDE SEQUENCE [LARGE SCALE GENOMIC DNA]</scope>
</reference>
<dbReference type="KEGG" id="vg:65129960"/>
<feature type="compositionally biased region" description="Basic and acidic residues" evidence="1">
    <location>
        <begin position="827"/>
        <end position="838"/>
    </location>
</feature>
<accession>A0A7M1RYG1</accession>
<evidence type="ECO:0000313" key="4">
    <source>
        <dbReference type="Proteomes" id="UP000593686"/>
    </source>
</evidence>
<dbReference type="GeneID" id="65129960"/>
<evidence type="ECO:0000313" key="3">
    <source>
        <dbReference type="EMBL" id="QOR59398.1"/>
    </source>
</evidence>
<dbReference type="Proteomes" id="UP000593686">
    <property type="component" value="Genome"/>
</dbReference>